<keyword evidence="2" id="KW-0732">Signal</keyword>
<feature type="compositionally biased region" description="Basic residues" evidence="1">
    <location>
        <begin position="189"/>
        <end position="208"/>
    </location>
</feature>
<keyword evidence="5" id="KW-1185">Reference proteome</keyword>
<dbReference type="Pfam" id="PF01497">
    <property type="entry name" value="Peripla_BP_2"/>
    <property type="match status" value="1"/>
</dbReference>
<feature type="signal peptide" evidence="2">
    <location>
        <begin position="1"/>
        <end position="29"/>
    </location>
</feature>
<feature type="region of interest" description="Disordered" evidence="1">
    <location>
        <begin position="118"/>
        <end position="229"/>
    </location>
</feature>
<dbReference type="PROSITE" id="PS50983">
    <property type="entry name" value="FE_B12_PBP"/>
    <property type="match status" value="1"/>
</dbReference>
<protein>
    <submittedName>
        <fullName evidence="4">ABC transporter substrate-binding protein</fullName>
    </submittedName>
</protein>
<dbReference type="SUPFAM" id="SSF53807">
    <property type="entry name" value="Helical backbone' metal receptor"/>
    <property type="match status" value="1"/>
</dbReference>
<gene>
    <name evidence="4" type="ORF">OH818_10280</name>
</gene>
<feature type="compositionally biased region" description="Basic and acidic residues" evidence="1">
    <location>
        <begin position="118"/>
        <end position="139"/>
    </location>
</feature>
<evidence type="ECO:0000313" key="4">
    <source>
        <dbReference type="EMBL" id="WAP70407.1"/>
    </source>
</evidence>
<accession>A0ABY7C3M1</accession>
<dbReference type="InterPro" id="IPR002491">
    <property type="entry name" value="ABC_transptr_periplasmic_BD"/>
</dbReference>
<feature type="domain" description="Fe/B12 periplasmic-binding" evidence="3">
    <location>
        <begin position="36"/>
        <end position="113"/>
    </location>
</feature>
<evidence type="ECO:0000259" key="3">
    <source>
        <dbReference type="PROSITE" id="PS50983"/>
    </source>
</evidence>
<proteinExistence type="predicted"/>
<evidence type="ECO:0000313" key="5">
    <source>
        <dbReference type="Proteomes" id="UP001164020"/>
    </source>
</evidence>
<dbReference type="Gene3D" id="3.40.50.1980">
    <property type="entry name" value="Nitrogenase molybdenum iron protein domain"/>
    <property type="match status" value="1"/>
</dbReference>
<dbReference type="PANTHER" id="PTHR30535:SF4">
    <property type="entry name" value="HEMIN-BINDING PERIPLASMIC PROTEIN HMUT"/>
    <property type="match status" value="1"/>
</dbReference>
<organism evidence="4 5">
    <name type="scientific">Jiella pelagia</name>
    <dbReference type="NCBI Taxonomy" id="2986949"/>
    <lineage>
        <taxon>Bacteria</taxon>
        <taxon>Pseudomonadati</taxon>
        <taxon>Pseudomonadota</taxon>
        <taxon>Alphaproteobacteria</taxon>
        <taxon>Hyphomicrobiales</taxon>
        <taxon>Aurantimonadaceae</taxon>
        <taxon>Jiella</taxon>
    </lineage>
</organism>
<dbReference type="InterPro" id="IPR050902">
    <property type="entry name" value="ABC_Transporter_SBP"/>
</dbReference>
<evidence type="ECO:0000256" key="1">
    <source>
        <dbReference type="SAM" id="MobiDB-lite"/>
    </source>
</evidence>
<name>A0ABY7C3M1_9HYPH</name>
<dbReference type="EMBL" id="CP114029">
    <property type="protein sequence ID" value="WAP70407.1"/>
    <property type="molecule type" value="Genomic_DNA"/>
</dbReference>
<reference evidence="4" key="1">
    <citation type="submission" date="2022-12" db="EMBL/GenBank/DDBJ databases">
        <title>Jiella pelagia sp. nov., isolated from phosphonate enriched culture of Northwest Pacific surface seawater.</title>
        <authorList>
            <person name="Shin D.Y."/>
            <person name="Hwang C.Y."/>
        </authorList>
    </citation>
    <scope>NUCLEOTIDE SEQUENCE</scope>
    <source>
        <strain evidence="4">HL-NP1</strain>
    </source>
</reference>
<sequence>MTIRKPFRSALLALLPLVFAVSAVAPANAQSTDARRIVAVGGAITETLYALGAQDRIVAIDTTSVFPPQVTEKPNVGYMRALSAEGVLAQSPDLILMEAGAGPPQAIELLKSLGHQDRDDAGWPWRRGDCGKARCDRRGGGQGRGGQGARRGRRGRSCASRRGIVEDRAPQAGPLHSFSGGRAADGGRLGHRRRRDDRAGRRRQRLRRREWLQDGFGGSRDRASPPTSS</sequence>
<evidence type="ECO:0000256" key="2">
    <source>
        <dbReference type="SAM" id="SignalP"/>
    </source>
</evidence>
<dbReference type="PANTHER" id="PTHR30535">
    <property type="entry name" value="VITAMIN B12-BINDING PROTEIN"/>
    <property type="match status" value="1"/>
</dbReference>
<feature type="compositionally biased region" description="Gly residues" evidence="1">
    <location>
        <begin position="140"/>
        <end position="149"/>
    </location>
</feature>
<feature type="chain" id="PRO_5046683257" evidence="2">
    <location>
        <begin position="30"/>
        <end position="229"/>
    </location>
</feature>
<dbReference type="Proteomes" id="UP001164020">
    <property type="component" value="Chromosome"/>
</dbReference>